<feature type="region of interest" description="Disordered" evidence="1">
    <location>
        <begin position="28"/>
        <end position="55"/>
    </location>
</feature>
<sequence>MALDQAESQLPLKTLHVLADGRLRTAQVTGGTAERTGSADRGKDTEIVKCHEAQA</sequence>
<name>A0A919CUH5_9ACTN</name>
<dbReference type="AlphaFoldDB" id="A0A919CUH5"/>
<feature type="compositionally biased region" description="Basic and acidic residues" evidence="1">
    <location>
        <begin position="37"/>
        <end position="55"/>
    </location>
</feature>
<proteinExistence type="predicted"/>
<reference evidence="2" key="1">
    <citation type="journal article" date="2014" name="Int. J. Syst. Evol. Microbiol.">
        <title>Complete genome sequence of Corynebacterium casei LMG S-19264T (=DSM 44701T), isolated from a smear-ripened cheese.</title>
        <authorList>
            <consortium name="US DOE Joint Genome Institute (JGI-PGF)"/>
            <person name="Walter F."/>
            <person name="Albersmeier A."/>
            <person name="Kalinowski J."/>
            <person name="Ruckert C."/>
        </authorList>
    </citation>
    <scope>NUCLEOTIDE SEQUENCE</scope>
    <source>
        <strain evidence="2">JCM 4654</strain>
    </source>
</reference>
<dbReference type="EMBL" id="BMVF01000004">
    <property type="protein sequence ID" value="GHD86922.1"/>
    <property type="molecule type" value="Genomic_DNA"/>
</dbReference>
<comment type="caution">
    <text evidence="2">The sequence shown here is derived from an EMBL/GenBank/DDBJ whole genome shotgun (WGS) entry which is preliminary data.</text>
</comment>
<dbReference type="Proteomes" id="UP000608955">
    <property type="component" value="Unassembled WGS sequence"/>
</dbReference>
<organism evidence="2 3">
    <name type="scientific">Streptomyces naganishii JCM 4654</name>
    <dbReference type="NCBI Taxonomy" id="1306179"/>
    <lineage>
        <taxon>Bacteria</taxon>
        <taxon>Bacillati</taxon>
        <taxon>Actinomycetota</taxon>
        <taxon>Actinomycetes</taxon>
        <taxon>Kitasatosporales</taxon>
        <taxon>Streptomycetaceae</taxon>
        <taxon>Streptomyces</taxon>
    </lineage>
</organism>
<evidence type="ECO:0000313" key="3">
    <source>
        <dbReference type="Proteomes" id="UP000608955"/>
    </source>
</evidence>
<keyword evidence="3" id="KW-1185">Reference proteome</keyword>
<evidence type="ECO:0000313" key="2">
    <source>
        <dbReference type="EMBL" id="GHD86922.1"/>
    </source>
</evidence>
<gene>
    <name evidence="2" type="ORF">GCM10010508_16670</name>
</gene>
<reference evidence="2" key="2">
    <citation type="submission" date="2020-09" db="EMBL/GenBank/DDBJ databases">
        <authorList>
            <person name="Sun Q."/>
            <person name="Ohkuma M."/>
        </authorList>
    </citation>
    <scope>NUCLEOTIDE SEQUENCE</scope>
    <source>
        <strain evidence="2">JCM 4654</strain>
    </source>
</reference>
<evidence type="ECO:0000256" key="1">
    <source>
        <dbReference type="SAM" id="MobiDB-lite"/>
    </source>
</evidence>
<protein>
    <submittedName>
        <fullName evidence="2">Uncharacterized protein</fullName>
    </submittedName>
</protein>
<accession>A0A919CUH5</accession>